<reference evidence="2 3" key="1">
    <citation type="submission" date="2019-02" db="EMBL/GenBank/DDBJ databases">
        <authorList>
            <consortium name="Pathogen Informatics"/>
        </authorList>
    </citation>
    <scope>NUCLEOTIDE SEQUENCE [LARGE SCALE GENOMIC DNA]</scope>
    <source>
        <strain evidence="2 3">3012STDY7089603</strain>
    </source>
</reference>
<dbReference type="PANTHER" id="PTHR34297:SF2">
    <property type="entry name" value="ASP23_GLS24 FAMILY ENVELOPE STRESS RESPONSE PROTEIN"/>
    <property type="match status" value="1"/>
</dbReference>
<evidence type="ECO:0000313" key="2">
    <source>
        <dbReference type="EMBL" id="VFB16053.1"/>
    </source>
</evidence>
<keyword evidence="3" id="KW-1185">Reference proteome</keyword>
<proteinExistence type="inferred from homology"/>
<comment type="similarity">
    <text evidence="1">Belongs to the asp23 family.</text>
</comment>
<dbReference type="PANTHER" id="PTHR34297">
    <property type="entry name" value="HYPOTHETICAL CYTOSOLIC PROTEIN-RELATED"/>
    <property type="match status" value="1"/>
</dbReference>
<evidence type="ECO:0000256" key="1">
    <source>
        <dbReference type="ARBA" id="ARBA00005721"/>
    </source>
</evidence>
<accession>A0A8H2M681</accession>
<dbReference type="EMBL" id="CAACYI010000001">
    <property type="protein sequence ID" value="VFB16053.1"/>
    <property type="molecule type" value="Genomic_DNA"/>
</dbReference>
<dbReference type="RefSeq" id="WP_072469431.1">
    <property type="nucleotide sequence ID" value="NZ_CAACYI010000001.1"/>
</dbReference>
<evidence type="ECO:0000313" key="3">
    <source>
        <dbReference type="Proteomes" id="UP000377798"/>
    </source>
</evidence>
<name>A0A8H2M681_9FIRM</name>
<dbReference type="InterPro" id="IPR005531">
    <property type="entry name" value="Asp23"/>
</dbReference>
<protein>
    <submittedName>
        <fullName evidence="2">Alkaline shock protein 23</fullName>
    </submittedName>
</protein>
<dbReference type="Proteomes" id="UP000377798">
    <property type="component" value="Unassembled WGS sequence"/>
</dbReference>
<comment type="caution">
    <text evidence="2">The sequence shown here is derived from an EMBL/GenBank/DDBJ whole genome shotgun (WGS) entry which is preliminary data.</text>
</comment>
<dbReference type="Pfam" id="PF03780">
    <property type="entry name" value="Asp23"/>
    <property type="match status" value="1"/>
</dbReference>
<organism evidence="2 3">
    <name type="scientific">Urinicoccus massiliensis</name>
    <dbReference type="NCBI Taxonomy" id="1723382"/>
    <lineage>
        <taxon>Bacteria</taxon>
        <taxon>Bacillati</taxon>
        <taxon>Bacillota</taxon>
        <taxon>Tissierellia</taxon>
        <taxon>Tissierellales</taxon>
        <taxon>Peptoniphilaceae</taxon>
        <taxon>Urinicoccus</taxon>
    </lineage>
</organism>
<sequence length="129" mass="13541">MEKYVNEQSTDGNVKIADDVIAKIAIVAASHVDGVYYPSKDLMSGVADVAGKLGVRTPARGVKVAVGEGEGVIDLSLSIEYGKNILDICNEVQEKVKESVENMTGLSVVEVNVHVVGISNPSSELVAKA</sequence>
<dbReference type="AlphaFoldDB" id="A0A8H2M681"/>
<gene>
    <name evidence="2" type="ORF">NCTC13150_00569</name>
</gene>